<sequence length="380" mass="41004">MVTDRILCVIVLCTGVLNTVISLWLTQSLPVNLPPMQPVTIAVTGCMLVVQALAMLRRRTQPVRMFWLALCCEVFIVITPVMQVPPTSAGQGLALLFLAYALVRYSQHPVRHLIPGIIIVSIVYAMPAMVVPVLRINTPILALASLVTALLTLGGGALTGFIVLSNQRLQDAQRQMILAEERTRIARELHDTTAHHLSSIAIQTTAARAMLDTDPAAARSHLEGVSASISAALADVRATVSTLRNYTAAEVDNAPQPTLDNVPELIEHCRELGMDIRVQGSGLSEGLTTVEQRCAYRILQEALTNARKHAPGATVEVTLYDAGLKVHTRGSFTAKPLGRGGTGMRERAAQCGAELLNGPAEHGWLVALKWKETRDSPVDC</sequence>
<feature type="transmembrane region" description="Helical" evidence="9">
    <location>
        <begin position="38"/>
        <end position="56"/>
    </location>
</feature>
<evidence type="ECO:0000256" key="2">
    <source>
        <dbReference type="ARBA" id="ARBA00012438"/>
    </source>
</evidence>
<keyword evidence="8" id="KW-0902">Two-component regulatory system</keyword>
<evidence type="ECO:0000256" key="1">
    <source>
        <dbReference type="ARBA" id="ARBA00000085"/>
    </source>
</evidence>
<dbReference type="OrthoDB" id="227596at2"/>
<dbReference type="InterPro" id="IPR050482">
    <property type="entry name" value="Sensor_HK_TwoCompSys"/>
</dbReference>
<dbReference type="GO" id="GO:0016020">
    <property type="term" value="C:membrane"/>
    <property type="evidence" value="ECO:0007669"/>
    <property type="project" value="InterPro"/>
</dbReference>
<dbReference type="Gene3D" id="1.20.5.1930">
    <property type="match status" value="1"/>
</dbReference>
<keyword evidence="5" id="KW-0547">Nucleotide-binding</keyword>
<evidence type="ECO:0000259" key="10">
    <source>
        <dbReference type="Pfam" id="PF07730"/>
    </source>
</evidence>
<dbReference type="GO" id="GO:0000155">
    <property type="term" value="F:phosphorelay sensor kinase activity"/>
    <property type="evidence" value="ECO:0007669"/>
    <property type="project" value="InterPro"/>
</dbReference>
<dbReference type="EMBL" id="VOHM01000001">
    <property type="protein sequence ID" value="TWT29042.1"/>
    <property type="molecule type" value="Genomic_DNA"/>
</dbReference>
<dbReference type="AlphaFoldDB" id="A0A5C5UU00"/>
<evidence type="ECO:0000256" key="7">
    <source>
        <dbReference type="ARBA" id="ARBA00022840"/>
    </source>
</evidence>
<reference evidence="11 12" key="1">
    <citation type="submission" date="2019-08" db="EMBL/GenBank/DDBJ databases">
        <authorList>
            <person name="Lei W."/>
        </authorList>
    </citation>
    <scope>NUCLEOTIDE SEQUENCE [LARGE SCALE GENOMIC DNA]</scope>
    <source>
        <strain evidence="11 12">CCUG 58627</strain>
    </source>
</reference>
<dbReference type="Gene3D" id="3.30.565.10">
    <property type="entry name" value="Histidine kinase-like ATPase, C-terminal domain"/>
    <property type="match status" value="1"/>
</dbReference>
<dbReference type="EC" id="2.7.13.3" evidence="2"/>
<keyword evidence="6 11" id="KW-0418">Kinase</keyword>
<dbReference type="PANTHER" id="PTHR24421">
    <property type="entry name" value="NITRATE/NITRITE SENSOR PROTEIN NARX-RELATED"/>
    <property type="match status" value="1"/>
</dbReference>
<dbReference type="Proteomes" id="UP000320791">
    <property type="component" value="Unassembled WGS sequence"/>
</dbReference>
<evidence type="ECO:0000313" key="11">
    <source>
        <dbReference type="EMBL" id="TWT29042.1"/>
    </source>
</evidence>
<feature type="transmembrane region" description="Helical" evidence="9">
    <location>
        <begin position="140"/>
        <end position="164"/>
    </location>
</feature>
<evidence type="ECO:0000256" key="3">
    <source>
        <dbReference type="ARBA" id="ARBA00022553"/>
    </source>
</evidence>
<keyword evidence="12" id="KW-1185">Reference proteome</keyword>
<keyword evidence="7" id="KW-0067">ATP-binding</keyword>
<evidence type="ECO:0000256" key="4">
    <source>
        <dbReference type="ARBA" id="ARBA00022679"/>
    </source>
</evidence>
<evidence type="ECO:0000256" key="9">
    <source>
        <dbReference type="SAM" id="Phobius"/>
    </source>
</evidence>
<feature type="transmembrane region" description="Helical" evidence="9">
    <location>
        <begin position="63"/>
        <end position="82"/>
    </location>
</feature>
<name>A0A5C5UU00_9CORY</name>
<dbReference type="Pfam" id="PF07730">
    <property type="entry name" value="HisKA_3"/>
    <property type="match status" value="1"/>
</dbReference>
<dbReference type="InterPro" id="IPR011712">
    <property type="entry name" value="Sig_transdc_His_kin_sub3_dim/P"/>
</dbReference>
<evidence type="ECO:0000313" key="12">
    <source>
        <dbReference type="Proteomes" id="UP000320791"/>
    </source>
</evidence>
<keyword evidence="9" id="KW-1133">Transmembrane helix</keyword>
<dbReference type="GO" id="GO:0046983">
    <property type="term" value="F:protein dimerization activity"/>
    <property type="evidence" value="ECO:0007669"/>
    <property type="project" value="InterPro"/>
</dbReference>
<evidence type="ECO:0000256" key="6">
    <source>
        <dbReference type="ARBA" id="ARBA00022777"/>
    </source>
</evidence>
<keyword evidence="4" id="KW-0808">Transferase</keyword>
<keyword evidence="9" id="KW-0472">Membrane</keyword>
<keyword evidence="3" id="KW-0597">Phosphoprotein</keyword>
<dbReference type="GO" id="GO:0005524">
    <property type="term" value="F:ATP binding"/>
    <property type="evidence" value="ECO:0007669"/>
    <property type="project" value="UniProtKB-KW"/>
</dbReference>
<gene>
    <name evidence="11" type="ORF">FRX94_00520</name>
</gene>
<comment type="caution">
    <text evidence="11">The sequence shown here is derived from an EMBL/GenBank/DDBJ whole genome shotgun (WGS) entry which is preliminary data.</text>
</comment>
<feature type="domain" description="Signal transduction histidine kinase subgroup 3 dimerisation and phosphoacceptor" evidence="10">
    <location>
        <begin position="181"/>
        <end position="244"/>
    </location>
</feature>
<comment type="catalytic activity">
    <reaction evidence="1">
        <text>ATP + protein L-histidine = ADP + protein N-phospho-L-histidine.</text>
        <dbReference type="EC" id="2.7.13.3"/>
    </reaction>
</comment>
<dbReference type="InterPro" id="IPR036890">
    <property type="entry name" value="HATPase_C_sf"/>
</dbReference>
<dbReference type="PANTHER" id="PTHR24421:SF10">
    <property type="entry name" value="NITRATE_NITRITE SENSOR PROTEIN NARQ"/>
    <property type="match status" value="1"/>
</dbReference>
<dbReference type="CDD" id="cd16917">
    <property type="entry name" value="HATPase_UhpB-NarQ-NarX-like"/>
    <property type="match status" value="1"/>
</dbReference>
<evidence type="ECO:0000256" key="5">
    <source>
        <dbReference type="ARBA" id="ARBA00022741"/>
    </source>
</evidence>
<evidence type="ECO:0000256" key="8">
    <source>
        <dbReference type="ARBA" id="ARBA00023012"/>
    </source>
</evidence>
<keyword evidence="9" id="KW-0812">Transmembrane</keyword>
<accession>A0A5C5UU00</accession>
<protein>
    <recommendedName>
        <fullName evidence="2">histidine kinase</fullName>
        <ecNumber evidence="2">2.7.13.3</ecNumber>
    </recommendedName>
</protein>
<organism evidence="11 12">
    <name type="scientific">Corynebacterium canis</name>
    <dbReference type="NCBI Taxonomy" id="679663"/>
    <lineage>
        <taxon>Bacteria</taxon>
        <taxon>Bacillati</taxon>
        <taxon>Actinomycetota</taxon>
        <taxon>Actinomycetes</taxon>
        <taxon>Mycobacteriales</taxon>
        <taxon>Corynebacteriaceae</taxon>
        <taxon>Corynebacterium</taxon>
    </lineage>
</organism>
<feature type="transmembrane region" description="Helical" evidence="9">
    <location>
        <begin position="113"/>
        <end position="134"/>
    </location>
</feature>
<proteinExistence type="predicted"/>